<feature type="chain" id="PRO_5044552846" evidence="2">
    <location>
        <begin position="19"/>
        <end position="503"/>
    </location>
</feature>
<feature type="compositionally biased region" description="Polar residues" evidence="1">
    <location>
        <begin position="127"/>
        <end position="136"/>
    </location>
</feature>
<feature type="signal peptide" evidence="2">
    <location>
        <begin position="1"/>
        <end position="18"/>
    </location>
</feature>
<dbReference type="EMBL" id="UYWY01000170">
    <property type="protein sequence ID" value="VDM24132.1"/>
    <property type="molecule type" value="Genomic_DNA"/>
</dbReference>
<proteinExistence type="predicted"/>
<evidence type="ECO:0000313" key="5">
    <source>
        <dbReference type="Proteomes" id="UP000050794"/>
    </source>
</evidence>
<accession>A0A183TVW2</accession>
<reference evidence="4 5" key="2">
    <citation type="submission" date="2018-11" db="EMBL/GenBank/DDBJ databases">
        <authorList>
            <consortium name="Pathogen Informatics"/>
        </authorList>
    </citation>
    <scope>NUCLEOTIDE SEQUENCE [LARGE SCALE GENOMIC DNA]</scope>
</reference>
<gene>
    <name evidence="4" type="ORF">TCNE_LOCUS382</name>
</gene>
<feature type="domain" description="Inositol polyphosphate-related phosphatase" evidence="3">
    <location>
        <begin position="198"/>
        <end position="502"/>
    </location>
</feature>
<evidence type="ECO:0000256" key="1">
    <source>
        <dbReference type="SAM" id="MobiDB-lite"/>
    </source>
</evidence>
<dbReference type="Proteomes" id="UP000050794">
    <property type="component" value="Unassembled WGS sequence"/>
</dbReference>
<organism evidence="5 6">
    <name type="scientific">Toxocara canis</name>
    <name type="common">Canine roundworm</name>
    <dbReference type="NCBI Taxonomy" id="6265"/>
    <lineage>
        <taxon>Eukaryota</taxon>
        <taxon>Metazoa</taxon>
        <taxon>Ecdysozoa</taxon>
        <taxon>Nematoda</taxon>
        <taxon>Chromadorea</taxon>
        <taxon>Rhabditida</taxon>
        <taxon>Spirurina</taxon>
        <taxon>Ascaridomorpha</taxon>
        <taxon>Ascaridoidea</taxon>
        <taxon>Toxocaridae</taxon>
        <taxon>Toxocara</taxon>
    </lineage>
</organism>
<dbReference type="AlphaFoldDB" id="A0A183TVW2"/>
<evidence type="ECO:0000313" key="4">
    <source>
        <dbReference type="EMBL" id="VDM24132.1"/>
    </source>
</evidence>
<dbReference type="GO" id="GO:0004439">
    <property type="term" value="F:phosphatidylinositol-4,5-bisphosphate 5-phosphatase activity"/>
    <property type="evidence" value="ECO:0007669"/>
    <property type="project" value="TreeGrafter"/>
</dbReference>
<dbReference type="InterPro" id="IPR000300">
    <property type="entry name" value="IPPc"/>
</dbReference>
<dbReference type="GO" id="GO:0005886">
    <property type="term" value="C:plasma membrane"/>
    <property type="evidence" value="ECO:0007669"/>
    <property type="project" value="TreeGrafter"/>
</dbReference>
<keyword evidence="5" id="KW-1185">Reference proteome</keyword>
<dbReference type="PANTHER" id="PTHR11200:SF275">
    <property type="entry name" value="LD06095P"/>
    <property type="match status" value="1"/>
</dbReference>
<dbReference type="InterPro" id="IPR046985">
    <property type="entry name" value="IP5"/>
</dbReference>
<keyword evidence="2" id="KW-0732">Signal</keyword>
<dbReference type="GO" id="GO:0046856">
    <property type="term" value="P:phosphatidylinositol dephosphorylation"/>
    <property type="evidence" value="ECO:0007669"/>
    <property type="project" value="InterPro"/>
</dbReference>
<sequence length="503" mass="56597">MCMATLEWLLGDATLAEALTPTLHAAALHLLCRFRCPLVIVDDSNARFFIAQNIQIFKQSRFFAANQFLQNGIDAKKFFVVAECANARVDEQVQSEFHSMKRLESIAAHLRKYSIANEGFDDDEAGTSAQQELNKSVSEDTDTDTESRQGIVVENEADTSESYTYDGDNAHVNGTHVVGPGGVTIPPMNQLRSLVPGGTVEVMCLTWNVASKSQSNLVRVAGLLSEGHPADRADVICLCFQELPPTNTKYHEDAVKQMSRALAESHSVFCWVRKWSQMMMVFIRKSMIAFASTPEWQFISSSTIVKPVRTKGAIAVYFRFFQASILLITCHLSHGPLINRLNDYSKICESLKFPAIHRFGLPACQSIRYADCVFWFGDLNFRLKSRARLNALGARQTLDNTSVESFFSDLLVDDELTIEKCKGSVFAEFGEAHIAFPPTHKFIAGSNDYVCSRIPSYTDRVLFYAKDENRIRPLMYDSLWDEDCSDHKPVYALFTLRVVDQRH</sequence>
<evidence type="ECO:0000313" key="6">
    <source>
        <dbReference type="WBParaSite" id="TCNE_0000038101-mRNA-1"/>
    </source>
</evidence>
<dbReference type="SMART" id="SM00128">
    <property type="entry name" value="IPPc"/>
    <property type="match status" value="1"/>
</dbReference>
<dbReference type="WBParaSite" id="TCNE_0000038101-mRNA-1">
    <property type="protein sequence ID" value="TCNE_0000038101-mRNA-1"/>
    <property type="gene ID" value="TCNE_0000038101"/>
</dbReference>
<protein>
    <submittedName>
        <fullName evidence="6">IPPc domain-containing protein</fullName>
    </submittedName>
</protein>
<dbReference type="GO" id="GO:0005737">
    <property type="term" value="C:cytoplasm"/>
    <property type="evidence" value="ECO:0007669"/>
    <property type="project" value="TreeGrafter"/>
</dbReference>
<reference evidence="6" key="1">
    <citation type="submission" date="2016-06" db="UniProtKB">
        <authorList>
            <consortium name="WormBaseParasite"/>
        </authorList>
    </citation>
    <scope>IDENTIFICATION</scope>
</reference>
<dbReference type="PANTHER" id="PTHR11200">
    <property type="entry name" value="INOSITOL 5-PHOSPHATASE"/>
    <property type="match status" value="1"/>
</dbReference>
<dbReference type="Gene3D" id="3.60.10.10">
    <property type="entry name" value="Endonuclease/exonuclease/phosphatase"/>
    <property type="match status" value="1"/>
</dbReference>
<name>A0A183TVW2_TOXCA</name>
<evidence type="ECO:0000256" key="2">
    <source>
        <dbReference type="SAM" id="SignalP"/>
    </source>
</evidence>
<feature type="region of interest" description="Disordered" evidence="1">
    <location>
        <begin position="121"/>
        <end position="148"/>
    </location>
</feature>
<dbReference type="GO" id="GO:0001726">
    <property type="term" value="C:ruffle"/>
    <property type="evidence" value="ECO:0007669"/>
    <property type="project" value="TreeGrafter"/>
</dbReference>
<dbReference type="Pfam" id="PF22669">
    <property type="entry name" value="Exo_endo_phos2"/>
    <property type="match status" value="1"/>
</dbReference>
<evidence type="ECO:0000259" key="3">
    <source>
        <dbReference type="SMART" id="SM00128"/>
    </source>
</evidence>
<dbReference type="SUPFAM" id="SSF56219">
    <property type="entry name" value="DNase I-like"/>
    <property type="match status" value="1"/>
</dbReference>
<dbReference type="InterPro" id="IPR036691">
    <property type="entry name" value="Endo/exonu/phosph_ase_sf"/>
</dbReference>